<dbReference type="GO" id="GO:0005634">
    <property type="term" value="C:nucleus"/>
    <property type="evidence" value="ECO:0007669"/>
    <property type="project" value="InterPro"/>
</dbReference>
<reference evidence="2" key="1">
    <citation type="journal article" date="2020" name="Stud. Mycol.">
        <title>101 Dothideomycetes genomes: a test case for predicting lifestyles and emergence of pathogens.</title>
        <authorList>
            <person name="Haridas S."/>
            <person name="Albert R."/>
            <person name="Binder M."/>
            <person name="Bloem J."/>
            <person name="Labutti K."/>
            <person name="Salamov A."/>
            <person name="Andreopoulos B."/>
            <person name="Baker S."/>
            <person name="Barry K."/>
            <person name="Bills G."/>
            <person name="Bluhm B."/>
            <person name="Cannon C."/>
            <person name="Castanera R."/>
            <person name="Culley D."/>
            <person name="Daum C."/>
            <person name="Ezra D."/>
            <person name="Gonzalez J."/>
            <person name="Henrissat B."/>
            <person name="Kuo A."/>
            <person name="Liang C."/>
            <person name="Lipzen A."/>
            <person name="Lutzoni F."/>
            <person name="Magnuson J."/>
            <person name="Mondo S."/>
            <person name="Nolan M."/>
            <person name="Ohm R."/>
            <person name="Pangilinan J."/>
            <person name="Park H.-J."/>
            <person name="Ramirez L."/>
            <person name="Alfaro M."/>
            <person name="Sun H."/>
            <person name="Tritt A."/>
            <person name="Yoshinaga Y."/>
            <person name="Zwiers L.-H."/>
            <person name="Turgeon B."/>
            <person name="Goodwin S."/>
            <person name="Spatafora J."/>
            <person name="Crous P."/>
            <person name="Grigoriev I."/>
        </authorList>
    </citation>
    <scope>NUCLEOTIDE SEQUENCE</scope>
    <source>
        <strain evidence="2">CBS 279.74</strain>
    </source>
</reference>
<feature type="region of interest" description="Disordered" evidence="1">
    <location>
        <begin position="1"/>
        <end position="107"/>
    </location>
</feature>
<feature type="region of interest" description="Disordered" evidence="1">
    <location>
        <begin position="175"/>
        <end position="282"/>
    </location>
</feature>
<evidence type="ECO:0000313" key="3">
    <source>
        <dbReference type="Proteomes" id="UP000799428"/>
    </source>
</evidence>
<dbReference type="GO" id="GO:0031297">
    <property type="term" value="P:replication fork processing"/>
    <property type="evidence" value="ECO:0007669"/>
    <property type="project" value="InterPro"/>
</dbReference>
<accession>A0A6G1K620</accession>
<feature type="compositionally biased region" description="Basic and acidic residues" evidence="1">
    <location>
        <begin position="47"/>
        <end position="58"/>
    </location>
</feature>
<evidence type="ECO:0008006" key="4">
    <source>
        <dbReference type="Google" id="ProtNLM"/>
    </source>
</evidence>
<dbReference type="PANTHER" id="PTHR28122">
    <property type="entry name" value="E3 UBIQUITIN-PROTEIN LIGASE SUBSTRATE RECEPTOR MMS22"/>
    <property type="match status" value="1"/>
</dbReference>
<protein>
    <recommendedName>
        <fullName evidence="4">Mus7/MMS22 family-domain-containing protein</fullName>
    </recommendedName>
</protein>
<feature type="compositionally biased region" description="Basic residues" evidence="1">
    <location>
        <begin position="175"/>
        <end position="188"/>
    </location>
</feature>
<gene>
    <name evidence="2" type="ORF">K504DRAFT_482702</name>
</gene>
<feature type="compositionally biased region" description="Polar residues" evidence="1">
    <location>
        <begin position="265"/>
        <end position="282"/>
    </location>
</feature>
<dbReference type="EMBL" id="MU005772">
    <property type="protein sequence ID" value="KAF2708264.1"/>
    <property type="molecule type" value="Genomic_DNA"/>
</dbReference>
<feature type="compositionally biased region" description="Basic and acidic residues" evidence="1">
    <location>
        <begin position="390"/>
        <end position="419"/>
    </location>
</feature>
<feature type="compositionally biased region" description="Polar residues" evidence="1">
    <location>
        <begin position="238"/>
        <end position="250"/>
    </location>
</feature>
<evidence type="ECO:0000313" key="2">
    <source>
        <dbReference type="EMBL" id="KAF2708264.1"/>
    </source>
</evidence>
<dbReference type="Pfam" id="PF09462">
    <property type="entry name" value="Mus7"/>
    <property type="match status" value="2"/>
</dbReference>
<dbReference type="InterPro" id="IPR019021">
    <property type="entry name" value="Mms22"/>
</dbReference>
<proteinExistence type="predicted"/>
<organism evidence="2 3">
    <name type="scientific">Pleomassaria siparia CBS 279.74</name>
    <dbReference type="NCBI Taxonomy" id="1314801"/>
    <lineage>
        <taxon>Eukaryota</taxon>
        <taxon>Fungi</taxon>
        <taxon>Dikarya</taxon>
        <taxon>Ascomycota</taxon>
        <taxon>Pezizomycotina</taxon>
        <taxon>Dothideomycetes</taxon>
        <taxon>Pleosporomycetidae</taxon>
        <taxon>Pleosporales</taxon>
        <taxon>Pleomassariaceae</taxon>
        <taxon>Pleomassaria</taxon>
    </lineage>
</organism>
<feature type="region of interest" description="Disordered" evidence="1">
    <location>
        <begin position="327"/>
        <end position="428"/>
    </location>
</feature>
<evidence type="ECO:0000256" key="1">
    <source>
        <dbReference type="SAM" id="MobiDB-lite"/>
    </source>
</evidence>
<keyword evidence="3" id="KW-1185">Reference proteome</keyword>
<dbReference type="GO" id="GO:0035361">
    <property type="term" value="C:Cul8-RING ubiquitin ligase complex"/>
    <property type="evidence" value="ECO:0007669"/>
    <property type="project" value="TreeGrafter"/>
</dbReference>
<dbReference type="PANTHER" id="PTHR28122:SF1">
    <property type="entry name" value="E3 UBIQUITIN-PROTEIN LIGASE SUBSTRATE RECEPTOR MMS22"/>
    <property type="match status" value="1"/>
</dbReference>
<dbReference type="GO" id="GO:0000724">
    <property type="term" value="P:double-strand break repair via homologous recombination"/>
    <property type="evidence" value="ECO:0007669"/>
    <property type="project" value="TreeGrafter"/>
</dbReference>
<feature type="compositionally biased region" description="Acidic residues" evidence="1">
    <location>
        <begin position="194"/>
        <end position="208"/>
    </location>
</feature>
<dbReference type="OrthoDB" id="2386201at2759"/>
<name>A0A6G1K620_9PLEO</name>
<dbReference type="Proteomes" id="UP000799428">
    <property type="component" value="Unassembled WGS sequence"/>
</dbReference>
<feature type="region of interest" description="Disordered" evidence="1">
    <location>
        <begin position="501"/>
        <end position="548"/>
    </location>
</feature>
<feature type="compositionally biased region" description="Acidic residues" evidence="1">
    <location>
        <begin position="12"/>
        <end position="22"/>
    </location>
</feature>
<feature type="region of interest" description="Disordered" evidence="1">
    <location>
        <begin position="584"/>
        <end position="608"/>
    </location>
</feature>
<sequence>MSKWRIRGYVQDSDEEEEEELETQSPSSSGRAEERFVPASLPSSTTRNEHNVGEHASQDCETLDDEKKVRDALEESVQLEEAGTLLRPTTPSSDDDLSDPPSSPEPIAETIVVFAEPTRHAGVLIDVPQSTNIEKEHVVQRANRELRTRKPIQLHPYLLEGERYKREFHSRGIKPVARARSRSPTRRVSHVDVETQEEEFDPENDSSLDNDAVVPTPTSRKRRKDGLHGNSAHRPSFASGTQTFITSPSFQCHPHSAKRRKLIRPSTQIPATSRRPTVNENTTKMNVDVERSRVQDLWTIPRSPPYSSSPHIEGEASVLGGRTRLPGIEALPDLPTPTHSSSLRGGFPLLVNTDSEPESDSQTSKQPALQPHPRVFIPSDESSSGEAEVELQRIGKRLKEQQAREKRKAQAEVRERTPERAGLQRGVAQKVVRRGGKLPPTLSSNKQPKDVILVSDESDIEHMSVYSHTEDIRASVRKASELAARFDHRYADDSDNMEYDRVDLGRVPGPSRKRKRQLKMTDAFGQSRQSLEPFGKQPKTSSGSKRTYTVTNRLPALSILDIDQSSPKPNQTVPQFIKLATRQARRAPDLGRQSPKNKHIRLHTARDTKDARRTLEQWRNGILKPNVRLAQVTQHKGRQPLADRTNLDHQAAQMPLPAEKRSAPGQGMASEVVTPPAKIRRHQTLPHGLAIFRRLDDVSTERVQTPTQRSSLKRKFPQPIHRNLLSFRAAQLEGLQSDFGRNDRQIAFQRGLQRVDQQFTFDRLQPARNPQLAKFLADDGSVLPPLPSAGDIGEQEAEPTVKNAVISKRRLIRKSQARRIDVDAREYRQPSEPTLQDLFQDFAIEEFSQPSKFLSPLKYNQSVVLQGLGPHGTRYPTDFDVMPLAVGTYFHSSTFIGSEELSQALQTGKVGSRDLETSAGRHRLIHNQVTVLCGSWKDETFSQIQQLLERACNFSDLPTLDSDHVRPTTSAGLSHVSNMLRSLINYFATNLSFDDTIDRRDFTMKMQLLLQALFDKVFQFHLSYDSEKPSISQGDHQSVRTMTYLLVLSVQVCQIAQSYVVDASIQSSLTDLITNISKIVVTHLENKRYKARENGIQDDQILVESLVVCQQVLTTTNITGPTFWDLTATHVKTFESVWASLFTLLPFIEFDPSGILAVNRRATLDDGNWTFIKTLLNRLFDLYSGTFKTHSSSFNEYIRTNLTRCHILLQYWHWQRCEPMLYTVFTYFGKIGLRQLQREPSKGSPHFLGCLAELPSLSLEPALGIRGMQDVYTEKKMRTIDQPLDQETLDALRNHHDLLCTLYWASPPSCRPKLNSIRILADHEHSHREACRLNVRAWPYESLQPFALWHKEIMEQTLKQYKLAKTEAEDYFKAVQLDGTTDISVQMQVIATLRDCITGMQKAMKHSTSSAAVRSFLIDSGVVQLLELVQVDDPRLIVVIRETLAVLREYTLVSEESQDYGDFPDLDDLEEATQQIPRPDQRSLDFIQIPLWHLLSNAFGAESVPDDSFLMECVETWALIAGSQVLSGERSWSYYVDPYSQVSWSQLRDTDQTRKFRPYFMASLITCDATAYTENRDEFLTSLLLCLADRDSMLRFQHCLLKAIVQVDSSHPMLNDLPFFRDERTGEFDITADTLRTRRLALISSILANMRADFQASFHNFPDRTLEIKRGYATILKAFMNAMKNNYQQLRQGAGTYVAFVQKIVQFLKQYTPDICAVLGFFTDSVGFPLPAADPTYVVGRLCGYAPKLANLGAAKQLATFMQTVSQQATSDNQQEYLVKQLVAALSGTETVSVDAVVLRNVLLQGIFPAYIEASFSSTIGSVIASPILETLKKVLEAMFFDLRVMNDENVECILNNIASISYAFIRSTKRLKTSPELLNRPHILHTFTLMLNAVTVILPIMEYIQASASRSSGKPAIVAYIEELSIFVTEVMHNEIPHAIPISPFLSSSPGPHTELLAFSTKDLAVSMKTNWREDQGRIFFIQNHARREVRLDLGTMEQERCQAEGAIGRFHAALGWVYGERERGLAVDVFV</sequence>
<feature type="compositionally biased region" description="Polar residues" evidence="1">
    <location>
        <begin position="538"/>
        <end position="548"/>
    </location>
</feature>